<evidence type="ECO:0000313" key="1">
    <source>
        <dbReference type="EMBL" id="KAI0036107.1"/>
    </source>
</evidence>
<reference evidence="1" key="2">
    <citation type="journal article" date="2022" name="New Phytol.">
        <title>Evolutionary transition to the ectomycorrhizal habit in the genomes of a hyperdiverse lineage of mushroom-forming fungi.</title>
        <authorList>
            <person name="Looney B."/>
            <person name="Miyauchi S."/>
            <person name="Morin E."/>
            <person name="Drula E."/>
            <person name="Courty P.E."/>
            <person name="Kohler A."/>
            <person name="Kuo A."/>
            <person name="LaButti K."/>
            <person name="Pangilinan J."/>
            <person name="Lipzen A."/>
            <person name="Riley R."/>
            <person name="Andreopoulos W."/>
            <person name="He G."/>
            <person name="Johnson J."/>
            <person name="Nolan M."/>
            <person name="Tritt A."/>
            <person name="Barry K.W."/>
            <person name="Grigoriev I.V."/>
            <person name="Nagy L.G."/>
            <person name="Hibbett D."/>
            <person name="Henrissat B."/>
            <person name="Matheny P.B."/>
            <person name="Labbe J."/>
            <person name="Martin F.M."/>
        </authorList>
    </citation>
    <scope>NUCLEOTIDE SEQUENCE</scope>
    <source>
        <strain evidence="1">EC-137</strain>
    </source>
</reference>
<accession>A0ACB8QWS6</accession>
<protein>
    <submittedName>
        <fullName evidence="1">Uncharacterized protein</fullName>
    </submittedName>
</protein>
<proteinExistence type="predicted"/>
<organism evidence="1 2">
    <name type="scientific">Vararia minispora EC-137</name>
    <dbReference type="NCBI Taxonomy" id="1314806"/>
    <lineage>
        <taxon>Eukaryota</taxon>
        <taxon>Fungi</taxon>
        <taxon>Dikarya</taxon>
        <taxon>Basidiomycota</taxon>
        <taxon>Agaricomycotina</taxon>
        <taxon>Agaricomycetes</taxon>
        <taxon>Russulales</taxon>
        <taxon>Lachnocladiaceae</taxon>
        <taxon>Vararia</taxon>
    </lineage>
</organism>
<evidence type="ECO:0000313" key="2">
    <source>
        <dbReference type="Proteomes" id="UP000814128"/>
    </source>
</evidence>
<keyword evidence="2" id="KW-1185">Reference proteome</keyword>
<dbReference type="EMBL" id="MU273475">
    <property type="protein sequence ID" value="KAI0036107.1"/>
    <property type="molecule type" value="Genomic_DNA"/>
</dbReference>
<dbReference type="Proteomes" id="UP000814128">
    <property type="component" value="Unassembled WGS sequence"/>
</dbReference>
<name>A0ACB8QWS6_9AGAM</name>
<sequence length="852" mass="92442">MPRIDSFLPSVLLSGRPIQARTHDTTPATAKDDAVFTMSTPLLPKSKKVERECTVARPAVKRVLATQRGSLVEWKTYQVPSKYKVTAHVQSLGDPGPPSPGLSTSLSSTLSSSDSTPLATPDPTAQSFPSIVIPSSPLPPRHNSTESIATSDLVFDRHEPRLRTRPVLSKQLSTSYASSHEEVEEPRSPYAPSDKQDNRLITVEAGLASLAWRINLPDPTVSTYPPSLRHHDSSGPAIFGYPSSASRTAVRRVSSARRSSSAWRPHAFVAAAGHDKTTGDTPDVDPFAHAGVPFYADWEEEPRRENIYDFSVYATPPPNTRRLPIYERWARRVRSLPRLRRPLHDDARDENKQQRRTAEIAALDAKRRRTHERDAKPPVQPVSKGPDVRPRAKSLGAIPFLRRKGDEGALAAVPAVERTGSVGNGNRSIAGDKLSTHAVRTVHAQSETRKTGPPEQHPRPTRPTRLVFEFQNGPASASPGPDTQTSPITFAPSQAREAEQELHRRPAEADAKPKLPSQFRPLLLVQKREYEERGDKRRSRQIDEIIGLLGRNRSAAATVGAIVISGVALYATGKSARAEEKNNSVYGTGAPSENMTSGEVQAELHKKPMVPGLVGDYVDELPAGLGYLPPATGCPIERTSPALDVLRAAQNLFLPTLSSNPPPILQAIMLCAALTPLVVRLFGIMHNRRVAAENASTAAALIAQLEKQVAPEDPRAAFTLSTALNISSALARDAESAMHGPALVTQLCWLSGISVGLVTAVSAAALPWMSRHGLSYIRLIRAIRGIRIGLWVTLCLYAMGFLDLVRVLGLGRGADPLLLVVCITSFAILLYAASTSLSIRLWKDTEPPPDSG</sequence>
<comment type="caution">
    <text evidence="1">The sequence shown here is derived from an EMBL/GenBank/DDBJ whole genome shotgun (WGS) entry which is preliminary data.</text>
</comment>
<gene>
    <name evidence="1" type="ORF">K488DRAFT_82373</name>
</gene>
<reference evidence="1" key="1">
    <citation type="submission" date="2021-02" db="EMBL/GenBank/DDBJ databases">
        <authorList>
            <consortium name="DOE Joint Genome Institute"/>
            <person name="Ahrendt S."/>
            <person name="Looney B.P."/>
            <person name="Miyauchi S."/>
            <person name="Morin E."/>
            <person name="Drula E."/>
            <person name="Courty P.E."/>
            <person name="Chicoki N."/>
            <person name="Fauchery L."/>
            <person name="Kohler A."/>
            <person name="Kuo A."/>
            <person name="Labutti K."/>
            <person name="Pangilinan J."/>
            <person name="Lipzen A."/>
            <person name="Riley R."/>
            <person name="Andreopoulos W."/>
            <person name="He G."/>
            <person name="Johnson J."/>
            <person name="Barry K.W."/>
            <person name="Grigoriev I.V."/>
            <person name="Nagy L."/>
            <person name="Hibbett D."/>
            <person name="Henrissat B."/>
            <person name="Matheny P.B."/>
            <person name="Labbe J."/>
            <person name="Martin F."/>
        </authorList>
    </citation>
    <scope>NUCLEOTIDE SEQUENCE</scope>
    <source>
        <strain evidence="1">EC-137</strain>
    </source>
</reference>